<feature type="compositionally biased region" description="Acidic residues" evidence="1">
    <location>
        <begin position="1633"/>
        <end position="1646"/>
    </location>
</feature>
<keyword evidence="3" id="KW-1185">Reference proteome</keyword>
<feature type="region of interest" description="Disordered" evidence="1">
    <location>
        <begin position="471"/>
        <end position="491"/>
    </location>
</feature>
<feature type="compositionally biased region" description="Polar residues" evidence="1">
    <location>
        <begin position="1684"/>
        <end position="1699"/>
    </location>
</feature>
<feature type="compositionally biased region" description="Basic and acidic residues" evidence="1">
    <location>
        <begin position="1748"/>
        <end position="1767"/>
    </location>
</feature>
<feature type="region of interest" description="Disordered" evidence="1">
    <location>
        <begin position="2295"/>
        <end position="2488"/>
    </location>
</feature>
<reference evidence="2 3" key="1">
    <citation type="journal article" date="2017" name="Curr. Biol.">
        <title>The Evolution of Venom by Co-option of Single-Copy Genes.</title>
        <authorList>
            <person name="Martinson E.O."/>
            <person name="Mrinalini"/>
            <person name="Kelkar Y.D."/>
            <person name="Chang C.H."/>
            <person name="Werren J.H."/>
        </authorList>
    </citation>
    <scope>NUCLEOTIDE SEQUENCE [LARGE SCALE GENOMIC DNA]</scope>
    <source>
        <strain evidence="2 3">Alberta</strain>
        <tissue evidence="2">Whole body</tissue>
    </source>
</reference>
<feature type="compositionally biased region" description="Polar residues" evidence="1">
    <location>
        <begin position="1730"/>
        <end position="1741"/>
    </location>
</feature>
<feature type="compositionally biased region" description="Basic and acidic residues" evidence="1">
    <location>
        <begin position="1442"/>
        <end position="1464"/>
    </location>
</feature>
<feature type="compositionally biased region" description="Acidic residues" evidence="1">
    <location>
        <begin position="2472"/>
        <end position="2483"/>
    </location>
</feature>
<feature type="region of interest" description="Disordered" evidence="1">
    <location>
        <begin position="1"/>
        <end position="269"/>
    </location>
</feature>
<feature type="region of interest" description="Disordered" evidence="1">
    <location>
        <begin position="1189"/>
        <end position="2071"/>
    </location>
</feature>
<feature type="compositionally biased region" description="Low complexity" evidence="1">
    <location>
        <begin position="90"/>
        <end position="101"/>
    </location>
</feature>
<feature type="compositionally biased region" description="Basic and acidic residues" evidence="1">
    <location>
        <begin position="2213"/>
        <end position="2222"/>
    </location>
</feature>
<feature type="compositionally biased region" description="Basic and acidic residues" evidence="1">
    <location>
        <begin position="1321"/>
        <end position="1331"/>
    </location>
</feature>
<dbReference type="EMBL" id="NNAY01000115">
    <property type="protein sequence ID" value="OXU30834.1"/>
    <property type="molecule type" value="Genomic_DNA"/>
</dbReference>
<feature type="compositionally biased region" description="Basic and acidic residues" evidence="1">
    <location>
        <begin position="1561"/>
        <end position="1587"/>
    </location>
</feature>
<organism evidence="2 3">
    <name type="scientific">Trichomalopsis sarcophagae</name>
    <dbReference type="NCBI Taxonomy" id="543379"/>
    <lineage>
        <taxon>Eukaryota</taxon>
        <taxon>Metazoa</taxon>
        <taxon>Ecdysozoa</taxon>
        <taxon>Arthropoda</taxon>
        <taxon>Hexapoda</taxon>
        <taxon>Insecta</taxon>
        <taxon>Pterygota</taxon>
        <taxon>Neoptera</taxon>
        <taxon>Endopterygota</taxon>
        <taxon>Hymenoptera</taxon>
        <taxon>Apocrita</taxon>
        <taxon>Proctotrupomorpha</taxon>
        <taxon>Chalcidoidea</taxon>
        <taxon>Pteromalidae</taxon>
        <taxon>Pteromalinae</taxon>
        <taxon>Trichomalopsis</taxon>
    </lineage>
</organism>
<feature type="compositionally biased region" description="Basic and acidic residues" evidence="1">
    <location>
        <begin position="2425"/>
        <end position="2442"/>
    </location>
</feature>
<feature type="compositionally biased region" description="Polar residues" evidence="1">
    <location>
        <begin position="1991"/>
        <end position="2004"/>
    </location>
</feature>
<feature type="compositionally biased region" description="Polar residues" evidence="1">
    <location>
        <begin position="1299"/>
        <end position="1320"/>
    </location>
</feature>
<feature type="compositionally biased region" description="Acidic residues" evidence="1">
    <location>
        <begin position="2016"/>
        <end position="2026"/>
    </location>
</feature>
<feature type="region of interest" description="Disordered" evidence="1">
    <location>
        <begin position="2541"/>
        <end position="2572"/>
    </location>
</feature>
<gene>
    <name evidence="2" type="ORF">TSAR_009873</name>
</gene>
<protein>
    <submittedName>
        <fullName evidence="2">Uncharacterized protein</fullName>
    </submittedName>
</protein>
<feature type="compositionally biased region" description="Low complexity" evidence="1">
    <location>
        <begin position="2379"/>
        <end position="2391"/>
    </location>
</feature>
<feature type="compositionally biased region" description="Basic and acidic residues" evidence="1">
    <location>
        <begin position="1481"/>
        <end position="1491"/>
    </location>
</feature>
<feature type="compositionally biased region" description="Acidic residues" evidence="1">
    <location>
        <begin position="1940"/>
        <end position="1956"/>
    </location>
</feature>
<evidence type="ECO:0000256" key="1">
    <source>
        <dbReference type="SAM" id="MobiDB-lite"/>
    </source>
</evidence>
<sequence>MPRLVRDSDEDVETKSVVRRTRASSAASSITDSPRRATRSNKQLSVIESSPESLDDSNVQPTGRATRSRTATLDKTAPTVTKNLRSRKNSASSDLSESVVEVESEVTQKRLTRKNTSALPAVGTPTKANLRSRSIRAGSEAKSTPPPTRSKRVTRASSVDHISLNESTGTPVKRRTRASMVPMQPTVTEEQEAKNKAYKSLDNTVAEVDEDDSESVRISKKEKSTKKSKTAKEAEEDTSIVNESINNSKKSTTEPSNKMEDSLIDKSSASNNTVEESTIKSFAIHSLDNTIASSTLKTTFSETVILESSKHENLVKNLNNLSNVIDKVESFITESNIELLNTDSKFNDDECEIIDVENSTESTLTDELFVHVDNIEKDKNKVASDNFKVDIKDSYVKLNRTSMIEKILTERVDEIKSNAEDFELNSSNNVSQNSVITNAKTAIVLVNDFVKSNENLTVALSDTENNSSISNDLKDNLDVNNKNVSAPVDESQTDKLNLDNDKVNIHDHEKENSIYTNESESNSEIEVCLPSIVNVIDDNLEKSISSENPVSDDTNSISTIKNISIKESSVILNDLNNDNKYSTMIKNQSENCIGQENKKVDNCEIANTRDDKNDESMPVNKNNDEIDNLILVDEDNDEEADHFMDVDSSNNEFKNAPFVHANNDELKTSISTNQNNFIETSSATDTQYINNLRNSFSENKSTDGSEILILIDEDSNEVGNVESMDVSDNDVKSSFNFSIHHGESENSTVHEEIFANSRNNEYKNDELKNSIDEKIYKSEKSSTIALSNDNFDNLIIKTNAKEDDEIKDSISIKQINDVDEINSVFTVNKKENIADVKKFDDLVTLNENADYKETCIIIDESSNEIKSVVSENNENENPLATNPLDNFTENLILPDGEDDKLNETPVVKDEVENSVSSVNEIENITDQNIFDNVTGNSIPLNEITNQIDTPAIVDASINEIKDSENLPLSDVCDNAIENVIPSNNENDKNVEALVFVDVCNDETNNSDSTTTNSIEKLAAKNSFDNAAETSECFSEICSSIDACDPLDNSEDTNDTAKDSTTISVVNVEMNTPMSIDEGNCDTCPNQIPEITEPVSTDQISNEITDTNENTDNTSATTVETVEVEIDQNSVEPVPEKGANNVDNGATLEPMDIPLINSNRNDEIQNIETNFETNQIQPKLCEVDKNSLSSAVTDADGDNASSPEKADQTEDDSAKDSSPDKSTKEQKEDKEKRRSKSSLSESEDNVENFFQDVLAEEYSTEKSTNEMSKSGTLDGSEEQDKSANDSAEGKQTRKTRRSLNKSQELDNSNANDAASQGSNDSLSKKDRNKSLVDYDDSGSQDSSNKTVIENADVSDELSCKSPNKSRRSAGKSSELNTSSSKQKKDERISEKLADSVSEEKTPNKSRKSLDKSVKQNQSVSELKQNESAEESANENKSPNKSRKSLDKSVKLDESTSESKKNESTSEKLSTSLNSSKSSKRKSLADTSRKFEELVEDEPMEVDEYVEVDEPNEYDNVNEKSLNKSRKSLDNSRLNKSKNESVSEKLSTSLNDSKKNNLSRRSIVKEEVDEDIKNESPGKNRKSLEKDVSLQDENVSTTESLSSSLNDSKKSKRLSQKLQSPNQSSRKSLIKVESEEIFSDNGPEENQDAETSLNNSNKRLSKSSANGEADLSFKNKDKSLRETSLRKSLNKSTAVSNIAESSDTETEDKENIKKLNKSANKSLNASKKGLKSANSSVANSPTKASIMVNGEDHDASVSNKDIKMEKLIDPESDEDVNLQHIFELDSEATEESDDEVKEVDTEEASDDEDDQHKSIDSDIAKEYNLAGKDISKYSDDDVPGDDCLASEEEFSDPEDEGEDLADFVVPDEEVEEDGSEDEDGEATEEVGDSESAEEFVETNQIEVKKEKGIYLSNSNKDKSINDSKSLKNKSANLSKSRLLDIADAESDDDDDEEKEAENEVAGNKSLKDKSLKNKSMNNSKSVKEKSVNLSKSILSTSKSVLNNSKSIKNKSVIITEEQPTEESDSEDEQVNRSKKSIIKEEASSESDSESEKGEDSYRIITTNPINPDESKIKNKKLGHLIECSTPKPGITKKNTDSFVDKNNSLSILTNKSSASTRRKSGSLDNLTDTKLINSRLSVGSTKAHESSKIQNDVDIVDTPEAVLGNRQPWKLVPLNKTVHPAGDDTPLTKFLKKAKLNDSVPVLQSMKSGSLSDSEEPKKNDTSKSSKRKSLPSKSFVNFEEPVAEVVEAVDKKSKKRKLQDISHVASLDDESMINIIGKKKKRARIEDSIVVDEEVEEIKESEQVQEGKKKKKKKSKLAETEEQVEARSLEEPEIIEDEKVKKKKKNKLKVENKEEVPEVLESLESQDVKQKKKKKKSLDAAETQQATVAAETVKPKKKKSRLSDEKAQQVQEVAIEEVKPKKKKTRLSDEKSDQENRSGEVAKPRKKSKLSLDSESVEKNKKSKKKKKHTTTESDDEAPDDVGFDEAKRSALTAMQQAADGVQALKMARKKKYLEHAERMTKQEPVKKSSLKRLSEDVLEGLTDEPVIRQPNKRQKLSKNKERSCVMPSTSMFSPGKPVPVNLKVDEDYIALSDAGGTTQFGVVNLAKAKKPKITKTSIAAISFRERMLARNQRQPISAYHMYQMKQKAKSGL</sequence>
<feature type="compositionally biased region" description="Low complexity" evidence="1">
    <location>
        <begin position="1650"/>
        <end position="1664"/>
    </location>
</feature>
<feature type="compositionally biased region" description="Low complexity" evidence="1">
    <location>
        <begin position="1715"/>
        <end position="1725"/>
    </location>
</feature>
<dbReference type="OrthoDB" id="7701768at2759"/>
<feature type="compositionally biased region" description="Polar residues" evidence="1">
    <location>
        <begin position="239"/>
        <end position="256"/>
    </location>
</feature>
<feature type="compositionally biased region" description="Basic and acidic residues" evidence="1">
    <location>
        <begin position="1913"/>
        <end position="1923"/>
    </location>
</feature>
<feature type="compositionally biased region" description="Basic and acidic residues" evidence="1">
    <location>
        <begin position="1381"/>
        <end position="1412"/>
    </location>
</feature>
<feature type="compositionally biased region" description="Basic and acidic residues" evidence="1">
    <location>
        <begin position="1277"/>
        <end position="1290"/>
    </location>
</feature>
<feature type="compositionally biased region" description="Basic and acidic residues" evidence="1">
    <location>
        <begin position="1203"/>
        <end position="1231"/>
    </location>
</feature>
<name>A0A232FJB7_9HYME</name>
<proteinExistence type="predicted"/>
<dbReference type="Proteomes" id="UP000215335">
    <property type="component" value="Unassembled WGS sequence"/>
</dbReference>
<feature type="compositionally biased region" description="Low complexity" evidence="1">
    <location>
        <begin position="1465"/>
        <end position="1475"/>
    </location>
</feature>
<feature type="compositionally biased region" description="Polar residues" evidence="1">
    <location>
        <begin position="40"/>
        <end position="83"/>
    </location>
</feature>
<evidence type="ECO:0000313" key="2">
    <source>
        <dbReference type="EMBL" id="OXU30834.1"/>
    </source>
</evidence>
<feature type="compositionally biased region" description="Basic and acidic residues" evidence="1">
    <location>
        <begin position="1669"/>
        <end position="1683"/>
    </location>
</feature>
<feature type="compositionally biased region" description="Basic and acidic residues" evidence="1">
    <location>
        <begin position="2297"/>
        <end position="2306"/>
    </location>
</feature>
<feature type="compositionally biased region" description="Basic and acidic residues" evidence="1">
    <location>
        <begin position="1515"/>
        <end position="1528"/>
    </location>
</feature>
<feature type="compositionally biased region" description="Low complexity" evidence="1">
    <location>
        <begin position="1926"/>
        <end position="1939"/>
    </location>
</feature>
<dbReference type="STRING" id="543379.A0A232FJB7"/>
<feature type="compositionally biased region" description="Acidic residues" evidence="1">
    <location>
        <begin position="1782"/>
        <end position="1807"/>
    </location>
</feature>
<feature type="compositionally biased region" description="Polar residues" evidence="1">
    <location>
        <begin position="1369"/>
        <end position="1379"/>
    </location>
</feature>
<feature type="compositionally biased region" description="Basic and acidic residues" evidence="1">
    <location>
        <begin position="1808"/>
        <end position="1819"/>
    </location>
</feature>
<evidence type="ECO:0000313" key="3">
    <source>
        <dbReference type="Proteomes" id="UP000215335"/>
    </source>
</evidence>
<accession>A0A232FJB7</accession>
<feature type="compositionally biased region" description="Acidic residues" evidence="1">
    <location>
        <begin position="1834"/>
        <end position="1894"/>
    </location>
</feature>
<feature type="compositionally biased region" description="Basic and acidic residues" evidence="1">
    <location>
        <begin position="2449"/>
        <end position="2459"/>
    </location>
</feature>
<feature type="compositionally biased region" description="Acidic residues" evidence="1">
    <location>
        <begin position="1492"/>
        <end position="1511"/>
    </location>
</feature>
<feature type="compositionally biased region" description="Basic and acidic residues" evidence="1">
    <location>
        <begin position="2315"/>
        <end position="2329"/>
    </location>
</feature>
<feature type="region of interest" description="Disordered" evidence="1">
    <location>
        <begin position="2200"/>
        <end position="2233"/>
    </location>
</feature>
<comment type="caution">
    <text evidence="2">The sequence shown here is derived from an EMBL/GenBank/DDBJ whole genome shotgun (WGS) entry which is preliminary data.</text>
</comment>